<dbReference type="Gene3D" id="2.40.50.40">
    <property type="match status" value="1"/>
</dbReference>
<reference evidence="4" key="3">
    <citation type="submission" date="2025-09" db="UniProtKB">
        <authorList>
            <consortium name="Ensembl"/>
        </authorList>
    </citation>
    <scope>IDENTIFICATION</scope>
</reference>
<reference evidence="4" key="2">
    <citation type="submission" date="2025-08" db="UniProtKB">
        <authorList>
            <consortium name="Ensembl"/>
        </authorList>
    </citation>
    <scope>IDENTIFICATION</scope>
</reference>
<dbReference type="InterPro" id="IPR001811">
    <property type="entry name" value="Chemokine_IL8-like_dom"/>
</dbReference>
<dbReference type="PANTHER" id="PTHR12015">
    <property type="entry name" value="SMALL INDUCIBLE CYTOKINE A"/>
    <property type="match status" value="1"/>
</dbReference>
<dbReference type="PANTHER" id="PTHR12015:SF108">
    <property type="entry name" value="C-C MOTIF CHEMOKINE 20"/>
    <property type="match status" value="1"/>
</dbReference>
<dbReference type="InterPro" id="IPR036048">
    <property type="entry name" value="Interleukin_8-like_sf"/>
</dbReference>
<feature type="signal peptide" evidence="2">
    <location>
        <begin position="1"/>
        <end position="27"/>
    </location>
</feature>
<dbReference type="Ensembl" id="ENSENLT00000052424.1">
    <property type="protein sequence ID" value="ENSENLP00000051180.1"/>
    <property type="gene ID" value="ENSENLG00000021474.1"/>
</dbReference>
<accession>A0A665X4G1</accession>
<keyword evidence="2" id="KW-0732">Signal</keyword>
<reference evidence="4" key="1">
    <citation type="submission" date="2021-04" db="EMBL/GenBank/DDBJ databases">
        <authorList>
            <consortium name="Wellcome Sanger Institute Data Sharing"/>
        </authorList>
    </citation>
    <scope>NUCLEOTIDE SEQUENCE [LARGE SCALE GENOMIC DNA]</scope>
</reference>
<evidence type="ECO:0000256" key="2">
    <source>
        <dbReference type="SAM" id="SignalP"/>
    </source>
</evidence>
<feature type="chain" id="PRO_5025470554" evidence="2">
    <location>
        <begin position="28"/>
        <end position="107"/>
    </location>
</feature>
<feature type="domain" description="Chemokine interleukin-8-like" evidence="3">
    <location>
        <begin position="27"/>
        <end position="86"/>
    </location>
</feature>
<dbReference type="OrthoDB" id="8870994at2759"/>
<evidence type="ECO:0000256" key="1">
    <source>
        <dbReference type="ARBA" id="ARBA00022514"/>
    </source>
</evidence>
<dbReference type="AlphaFoldDB" id="A0A665X4G1"/>
<dbReference type="Proteomes" id="UP000472264">
    <property type="component" value="Chromosome 20"/>
</dbReference>
<name>A0A665X4G1_ECHNA</name>
<dbReference type="InterPro" id="IPR039809">
    <property type="entry name" value="Chemokine_b/g/d"/>
</dbReference>
<dbReference type="GO" id="GO:0006955">
    <property type="term" value="P:immune response"/>
    <property type="evidence" value="ECO:0007669"/>
    <property type="project" value="InterPro"/>
</dbReference>
<dbReference type="OMA" id="MISCRVC"/>
<dbReference type="GO" id="GO:0005615">
    <property type="term" value="C:extracellular space"/>
    <property type="evidence" value="ECO:0007669"/>
    <property type="project" value="UniProtKB-KW"/>
</dbReference>
<dbReference type="SMART" id="SM00199">
    <property type="entry name" value="SCY"/>
    <property type="match status" value="1"/>
</dbReference>
<dbReference type="GO" id="GO:0008009">
    <property type="term" value="F:chemokine activity"/>
    <property type="evidence" value="ECO:0007669"/>
    <property type="project" value="InterPro"/>
</dbReference>
<dbReference type="Pfam" id="PF00048">
    <property type="entry name" value="IL8"/>
    <property type="match status" value="1"/>
</dbReference>
<evidence type="ECO:0000313" key="4">
    <source>
        <dbReference type="Ensembl" id="ENSENLP00000051180.1"/>
    </source>
</evidence>
<keyword evidence="5" id="KW-1185">Reference proteome</keyword>
<gene>
    <name evidence="4" type="primary">ccl20b</name>
</gene>
<dbReference type="FunCoup" id="A0A665X4G1">
    <property type="interactions" value="46"/>
</dbReference>
<evidence type="ECO:0000259" key="3">
    <source>
        <dbReference type="SMART" id="SM00199"/>
    </source>
</evidence>
<proteinExistence type="predicted"/>
<protein>
    <submittedName>
        <fullName evidence="4">C-C motif chemokine 20-like</fullName>
    </submittedName>
</protein>
<sequence length="107" mass="11794">MATSKACLVAALCSLIIISAFIDGTQSASCCLRYTRKKWTCRQLLGYSIQNINTSCDISATIFHLPERFVCADPSMKWVQKVMACLDERRKKAAAVTKDNVHSTTSG</sequence>
<evidence type="ECO:0000313" key="5">
    <source>
        <dbReference type="Proteomes" id="UP000472264"/>
    </source>
</evidence>
<dbReference type="SUPFAM" id="SSF54117">
    <property type="entry name" value="Interleukin 8-like chemokines"/>
    <property type="match status" value="1"/>
</dbReference>
<dbReference type="InParanoid" id="A0A665X4G1"/>
<organism evidence="4 5">
    <name type="scientific">Echeneis naucrates</name>
    <name type="common">Live sharksucker</name>
    <dbReference type="NCBI Taxonomy" id="173247"/>
    <lineage>
        <taxon>Eukaryota</taxon>
        <taxon>Metazoa</taxon>
        <taxon>Chordata</taxon>
        <taxon>Craniata</taxon>
        <taxon>Vertebrata</taxon>
        <taxon>Euteleostomi</taxon>
        <taxon>Actinopterygii</taxon>
        <taxon>Neopterygii</taxon>
        <taxon>Teleostei</taxon>
        <taxon>Neoteleostei</taxon>
        <taxon>Acanthomorphata</taxon>
        <taxon>Carangaria</taxon>
        <taxon>Carangiformes</taxon>
        <taxon>Echeneidae</taxon>
        <taxon>Echeneis</taxon>
    </lineage>
</organism>
<keyword evidence="1" id="KW-0202">Cytokine</keyword>